<feature type="non-terminal residue" evidence="2">
    <location>
        <position position="359"/>
    </location>
</feature>
<evidence type="ECO:0000313" key="2">
    <source>
        <dbReference type="EMBL" id="MBW0592512.1"/>
    </source>
</evidence>
<organism evidence="2 3">
    <name type="scientific">Austropuccinia psidii MF-1</name>
    <dbReference type="NCBI Taxonomy" id="1389203"/>
    <lineage>
        <taxon>Eukaryota</taxon>
        <taxon>Fungi</taxon>
        <taxon>Dikarya</taxon>
        <taxon>Basidiomycota</taxon>
        <taxon>Pucciniomycotina</taxon>
        <taxon>Pucciniomycetes</taxon>
        <taxon>Pucciniales</taxon>
        <taxon>Sphaerophragmiaceae</taxon>
        <taxon>Austropuccinia</taxon>
    </lineage>
</organism>
<evidence type="ECO:0000313" key="3">
    <source>
        <dbReference type="Proteomes" id="UP000765509"/>
    </source>
</evidence>
<dbReference type="OrthoDB" id="2503998at2759"/>
<dbReference type="EMBL" id="AVOT02148672">
    <property type="protein sequence ID" value="MBW0592512.1"/>
    <property type="molecule type" value="Genomic_DNA"/>
</dbReference>
<feature type="domain" description="Tet-like 2OG-Fe(II) oxygenase" evidence="1">
    <location>
        <begin position="142"/>
        <end position="349"/>
    </location>
</feature>
<protein>
    <recommendedName>
        <fullName evidence="1">Tet-like 2OG-Fe(II) oxygenase domain-containing protein</fullName>
    </recommendedName>
</protein>
<sequence length="359" mass="40555">MWHPHWAPRKNIGFSQFRLCQCHVGSNREVKGCVPKKAPWQYLISCVLQHIVIPQPLGNSGRSQKTNECKTTRMNRLFSSSRPTAQISMPVSANMTPSEIQRVVDVNQIQGIHFGRVEIFSSTGLLIALVEFRPFTTMSEVKVNQWDELSQCLFCETRFTDPIATNGQILEGFMFAIGWPKCSTKNEQFGLYGSVWKIKNAKDEWRNRGANLSSVCCILGQSLRYVGDNLFEKIQNFYNSLGVPSFDQANYEANMPANGGAFKFASALTFTMNGFKNAPHVDKDALLYVLGWWFQADKRTGQIQRDASKRCTGGKLIFPNEHFWIDLSACHGLIQVVWASSTFVHYTDPAQDNESTTLV</sequence>
<comment type="caution">
    <text evidence="2">The sequence shown here is derived from an EMBL/GenBank/DDBJ whole genome shotgun (WGS) entry which is preliminary data.</text>
</comment>
<dbReference type="Pfam" id="PF20515">
    <property type="entry name" value="2OG-FeII_Oxy_6"/>
    <property type="match status" value="1"/>
</dbReference>
<dbReference type="Proteomes" id="UP000765509">
    <property type="component" value="Unassembled WGS sequence"/>
</dbReference>
<evidence type="ECO:0000259" key="1">
    <source>
        <dbReference type="Pfam" id="PF20515"/>
    </source>
</evidence>
<reference evidence="2" key="1">
    <citation type="submission" date="2021-03" db="EMBL/GenBank/DDBJ databases">
        <title>Draft genome sequence of rust myrtle Austropuccinia psidii MF-1, a brazilian biotype.</title>
        <authorList>
            <person name="Quecine M.C."/>
            <person name="Pachon D.M.R."/>
            <person name="Bonatelli M.L."/>
            <person name="Correr F.H."/>
            <person name="Franceschini L.M."/>
            <person name="Leite T.F."/>
            <person name="Margarido G.R.A."/>
            <person name="Almeida C.A."/>
            <person name="Ferrarezi J.A."/>
            <person name="Labate C.A."/>
        </authorList>
    </citation>
    <scope>NUCLEOTIDE SEQUENCE</scope>
    <source>
        <strain evidence="2">MF-1</strain>
    </source>
</reference>
<dbReference type="AlphaFoldDB" id="A0A9Q3L4L0"/>
<proteinExistence type="predicted"/>
<dbReference type="InterPro" id="IPR046798">
    <property type="entry name" value="2OG-FeII_Oxy_6"/>
</dbReference>
<name>A0A9Q3L4L0_9BASI</name>
<accession>A0A9Q3L4L0</accession>
<keyword evidence="3" id="KW-1185">Reference proteome</keyword>
<gene>
    <name evidence="2" type="ORF">O181_132227</name>
</gene>